<dbReference type="InterPro" id="IPR003660">
    <property type="entry name" value="HAMP_dom"/>
</dbReference>
<dbReference type="SUPFAM" id="SSF58104">
    <property type="entry name" value="Methyl-accepting chemotaxis protein (MCP) signaling domain"/>
    <property type="match status" value="3"/>
</dbReference>
<keyword evidence="5" id="KW-1133">Transmembrane helix</keyword>
<reference evidence="8 9" key="1">
    <citation type="journal article" date="2017" name="ISME J.">
        <title>Energy and carbon metabolisms in a deep terrestrial subsurface fluid microbial community.</title>
        <authorList>
            <person name="Momper L."/>
            <person name="Jungbluth S.P."/>
            <person name="Lee M.D."/>
            <person name="Amend J.P."/>
        </authorList>
    </citation>
    <scope>NUCLEOTIDE SEQUENCE [LARGE SCALE GENOMIC DNA]</scope>
    <source>
        <strain evidence="8">SURF_26</strain>
    </source>
</reference>
<organism evidence="8 9">
    <name type="scientific">Candidatus Auribacter fodinae</name>
    <dbReference type="NCBI Taxonomy" id="2093366"/>
    <lineage>
        <taxon>Bacteria</taxon>
        <taxon>Pseudomonadati</taxon>
        <taxon>Candidatus Auribacterota</taxon>
        <taxon>Candidatus Auribacteria</taxon>
        <taxon>Candidatus Auribacterales</taxon>
        <taxon>Candidatus Auribacteraceae</taxon>
        <taxon>Candidatus Auribacter</taxon>
    </lineage>
</organism>
<evidence type="ECO:0000259" key="6">
    <source>
        <dbReference type="PROSITE" id="PS50111"/>
    </source>
</evidence>
<dbReference type="Pfam" id="PF00015">
    <property type="entry name" value="MCPsignal"/>
    <property type="match status" value="1"/>
</dbReference>
<evidence type="ECO:0000256" key="5">
    <source>
        <dbReference type="SAM" id="Phobius"/>
    </source>
</evidence>
<feature type="domain" description="HAMP" evidence="7">
    <location>
        <begin position="414"/>
        <end position="466"/>
    </location>
</feature>
<gene>
    <name evidence="8" type="ORF">C4541_10165</name>
</gene>
<name>A0A3A4R591_9BACT</name>
<dbReference type="PROSITE" id="PS50111">
    <property type="entry name" value="CHEMOTAXIS_TRANSDUC_2"/>
    <property type="match status" value="1"/>
</dbReference>
<keyword evidence="5" id="KW-0472">Membrane</keyword>
<dbReference type="Pfam" id="PF13682">
    <property type="entry name" value="CZB"/>
    <property type="match status" value="2"/>
</dbReference>
<dbReference type="Gene3D" id="6.10.340.10">
    <property type="match status" value="1"/>
</dbReference>
<dbReference type="InterPro" id="IPR051310">
    <property type="entry name" value="MCP_chemotaxis"/>
</dbReference>
<evidence type="ECO:0000313" key="8">
    <source>
        <dbReference type="EMBL" id="RJP57448.1"/>
    </source>
</evidence>
<evidence type="ECO:0000259" key="7">
    <source>
        <dbReference type="PROSITE" id="PS50885"/>
    </source>
</evidence>
<evidence type="ECO:0000256" key="1">
    <source>
        <dbReference type="ARBA" id="ARBA00022500"/>
    </source>
</evidence>
<dbReference type="GO" id="GO:0007165">
    <property type="term" value="P:signal transduction"/>
    <property type="evidence" value="ECO:0007669"/>
    <property type="project" value="UniProtKB-KW"/>
</dbReference>
<proteinExistence type="inferred from homology"/>
<dbReference type="CDD" id="cd06225">
    <property type="entry name" value="HAMP"/>
    <property type="match status" value="1"/>
</dbReference>
<dbReference type="GO" id="GO:0006935">
    <property type="term" value="P:chemotaxis"/>
    <property type="evidence" value="ECO:0007669"/>
    <property type="project" value="UniProtKB-KW"/>
</dbReference>
<dbReference type="SMART" id="SM00283">
    <property type="entry name" value="MA"/>
    <property type="match status" value="1"/>
</dbReference>
<evidence type="ECO:0000256" key="3">
    <source>
        <dbReference type="PROSITE-ProRule" id="PRU00284"/>
    </source>
</evidence>
<protein>
    <submittedName>
        <fullName evidence="8">HAMP domain-containing protein</fullName>
    </submittedName>
</protein>
<comment type="caution">
    <text evidence="8">The sequence shown here is derived from an EMBL/GenBank/DDBJ whole genome shotgun (WGS) entry which is preliminary data.</text>
</comment>
<dbReference type="PRINTS" id="PR00260">
    <property type="entry name" value="CHEMTRNSDUCR"/>
</dbReference>
<accession>A0A3A4R591</accession>
<dbReference type="InterPro" id="IPR004089">
    <property type="entry name" value="MCPsignal_dom"/>
</dbReference>
<dbReference type="EMBL" id="QZJZ01000081">
    <property type="protein sequence ID" value="RJP57448.1"/>
    <property type="molecule type" value="Genomic_DNA"/>
</dbReference>
<dbReference type="PROSITE" id="PS50885">
    <property type="entry name" value="HAMP"/>
    <property type="match status" value="1"/>
</dbReference>
<feature type="coiled-coil region" evidence="4">
    <location>
        <begin position="528"/>
        <end position="555"/>
    </location>
</feature>
<feature type="transmembrane region" description="Helical" evidence="5">
    <location>
        <begin position="71"/>
        <end position="91"/>
    </location>
</feature>
<dbReference type="Gene3D" id="1.10.287.950">
    <property type="entry name" value="Methyl-accepting chemotaxis protein"/>
    <property type="match status" value="1"/>
</dbReference>
<dbReference type="CDD" id="cd11386">
    <property type="entry name" value="MCP_signal"/>
    <property type="match status" value="1"/>
</dbReference>
<keyword evidence="4" id="KW-0175">Coiled coil</keyword>
<dbReference type="SMART" id="SM00304">
    <property type="entry name" value="HAMP"/>
    <property type="match status" value="1"/>
</dbReference>
<comment type="similarity">
    <text evidence="2">Belongs to the methyl-accepting chemotaxis (MCP) protein family.</text>
</comment>
<evidence type="ECO:0000256" key="2">
    <source>
        <dbReference type="ARBA" id="ARBA00029447"/>
    </source>
</evidence>
<keyword evidence="3" id="KW-0807">Transducer</keyword>
<dbReference type="InterPro" id="IPR004090">
    <property type="entry name" value="Chemotax_Me-accpt_rcpt"/>
</dbReference>
<dbReference type="InterPro" id="IPR025991">
    <property type="entry name" value="Chemoreceptor_zinc-bind_dom"/>
</dbReference>
<sequence>MCFFIKLFSLHTDYKNRIIRSSPSIRNKCGQASANSYDSVSHNVYMYNQSTGTKLRRTIMRFKDFSIGNKLRTGFAIVISLSMLLGVIALWKSREIASIVKKNMENAQLTEFMLHKEIDHLKWSESIASLFLKNEDELHAQTDPTQCGFGKWYYTFTRSREFEQLPEAIKKNLLDVEKNHALLHEAAIKIKQNWVKKNDAVFEHCVEHYHSETNGYLASMLNLFNNTTSELDKQIASAKDAGEKDMLSALHSNLITLENNHLIWSSKISNLLLNNEQELTVETNPKNCSLGKWYYSYMESDEFKKLPASVQSILKDMEEPHRHLHESAIEIQQAWQPRNTHIYNDCLAVYQQEISGILANLMTQFGTIFESIGQYNTELRAQQNAALRNMRISILVILILSVIACCAIAGFISKSITKPLDTVVDNLNRLGDGDLTCKIELDQKDELGVVSNTFNHFVAKLRSIVQNILNASLTISANSEQANKIAVDSSRSAEELASISQETLTAINQINSSVKEVIKSIEIQSNAVTETSSAAEEMSRNIQGLKRNIDNQSTSVNQSSAAIEELVTSINEVATTSLKVRDISHEASEKADEGNLAVQQTVDGMKAISASSEKINNIIDVISQIASQTNLLALNAAIEAARAGEAGRGFAVVAAEVRELAEKSHQAAQEITSLINDANTKAQNGVALVEKVAEIIGGMIEVVRNVERMSEEVGTATSEQKKGAEEIAHSMETLNEITQEIVNAMDEQSRGAEEISKAMLELTKVSEEINVAMNEQSFGTEEISKSVEQVNSVAELSESQSQQNVQSAEQLFTQANELDSIVKIFKI</sequence>
<dbReference type="GO" id="GO:0004888">
    <property type="term" value="F:transmembrane signaling receptor activity"/>
    <property type="evidence" value="ECO:0007669"/>
    <property type="project" value="InterPro"/>
</dbReference>
<dbReference type="Pfam" id="PF00672">
    <property type="entry name" value="HAMP"/>
    <property type="match status" value="1"/>
</dbReference>
<keyword evidence="5" id="KW-0812">Transmembrane</keyword>
<dbReference type="PANTHER" id="PTHR43531:SF11">
    <property type="entry name" value="METHYL-ACCEPTING CHEMOTAXIS PROTEIN 3"/>
    <property type="match status" value="1"/>
</dbReference>
<evidence type="ECO:0000313" key="9">
    <source>
        <dbReference type="Proteomes" id="UP000266426"/>
    </source>
</evidence>
<dbReference type="GO" id="GO:0005886">
    <property type="term" value="C:plasma membrane"/>
    <property type="evidence" value="ECO:0007669"/>
    <property type="project" value="TreeGrafter"/>
</dbReference>
<dbReference type="Gene3D" id="1.20.120.30">
    <property type="entry name" value="Aspartate receptor, ligand-binding domain"/>
    <property type="match status" value="2"/>
</dbReference>
<feature type="transmembrane region" description="Helical" evidence="5">
    <location>
        <begin position="392"/>
        <end position="412"/>
    </location>
</feature>
<keyword evidence="1" id="KW-0145">Chemotaxis</keyword>
<feature type="domain" description="Methyl-accepting transducer" evidence="6">
    <location>
        <begin position="527"/>
        <end position="763"/>
    </location>
</feature>
<evidence type="ECO:0000256" key="4">
    <source>
        <dbReference type="SAM" id="Coils"/>
    </source>
</evidence>
<dbReference type="Proteomes" id="UP000266426">
    <property type="component" value="Unassembled WGS sequence"/>
</dbReference>
<dbReference type="AlphaFoldDB" id="A0A3A4R591"/>
<dbReference type="PANTHER" id="PTHR43531">
    <property type="entry name" value="PROTEIN ICFG"/>
    <property type="match status" value="1"/>
</dbReference>